<feature type="binding site" evidence="7">
    <location>
        <position position="249"/>
    </location>
    <ligand>
        <name>urate</name>
        <dbReference type="ChEBI" id="CHEBI:17775"/>
    </ligand>
</feature>
<dbReference type="SUPFAM" id="SSF55620">
    <property type="entry name" value="Tetrahydrobiopterin biosynthesis enzymes-like"/>
    <property type="match status" value="2"/>
</dbReference>
<evidence type="ECO:0000256" key="8">
    <source>
        <dbReference type="RuleBase" id="RU004455"/>
    </source>
</evidence>
<evidence type="ECO:0000256" key="3">
    <source>
        <dbReference type="ARBA" id="ARBA00022631"/>
    </source>
</evidence>
<feature type="active site" description="Charge relay system" evidence="6">
    <location>
        <position position="57"/>
    </location>
</feature>
<dbReference type="Gene3D" id="3.10.270.10">
    <property type="entry name" value="Urate Oxidase"/>
    <property type="match status" value="1"/>
</dbReference>
<reference evidence="9 10" key="1">
    <citation type="submission" date="2019-04" db="EMBL/GenBank/DDBJ databases">
        <authorList>
            <person name="Jiang L."/>
        </authorList>
    </citation>
    <scope>NUCLEOTIDE SEQUENCE [LARGE SCALE GENOMIC DNA]</scope>
    <source>
        <strain evidence="9 10">YIM 131853</strain>
    </source>
</reference>
<dbReference type="Proteomes" id="UP000309133">
    <property type="component" value="Unassembled WGS sequence"/>
</dbReference>
<feature type="binding site" evidence="7">
    <location>
        <position position="223"/>
    </location>
    <ligand>
        <name>urate</name>
        <dbReference type="ChEBI" id="CHEBI:17775"/>
    </ligand>
</feature>
<feature type="binding site" evidence="7">
    <location>
        <position position="57"/>
    </location>
    <ligand>
        <name>O2</name>
        <dbReference type="ChEBI" id="CHEBI:15379"/>
    </ligand>
</feature>
<accession>A0A4S4FL98</accession>
<organism evidence="9 10">
    <name type="scientific">Naasia lichenicola</name>
    <dbReference type="NCBI Taxonomy" id="2565933"/>
    <lineage>
        <taxon>Bacteria</taxon>
        <taxon>Bacillati</taxon>
        <taxon>Actinomycetota</taxon>
        <taxon>Actinomycetes</taxon>
        <taxon>Micrococcales</taxon>
        <taxon>Microbacteriaceae</taxon>
        <taxon>Naasia</taxon>
    </lineage>
</organism>
<comment type="caution">
    <text evidence="9">The sequence shown here is derived from an EMBL/GenBank/DDBJ whole genome shotgun (WGS) entry which is preliminary data.</text>
</comment>
<evidence type="ECO:0000256" key="4">
    <source>
        <dbReference type="ARBA" id="ARBA00023002"/>
    </source>
</evidence>
<evidence type="ECO:0000313" key="10">
    <source>
        <dbReference type="Proteomes" id="UP000309133"/>
    </source>
</evidence>
<dbReference type="OrthoDB" id="9809009at2"/>
<dbReference type="GO" id="GO:0019628">
    <property type="term" value="P:urate catabolic process"/>
    <property type="evidence" value="ECO:0007669"/>
    <property type="project" value="UniProtKB-UniPathway"/>
</dbReference>
<gene>
    <name evidence="9" type="primary">pucL</name>
    <name evidence="9" type="ORF">E6C64_10080</name>
</gene>
<dbReference type="PRINTS" id="PR00093">
    <property type="entry name" value="URICASE"/>
</dbReference>
<dbReference type="GO" id="GO:0006144">
    <property type="term" value="P:purine nucleobase metabolic process"/>
    <property type="evidence" value="ECO:0007669"/>
    <property type="project" value="UniProtKB-KW"/>
</dbReference>
<keyword evidence="10" id="KW-1185">Reference proteome</keyword>
<protein>
    <recommendedName>
        <fullName evidence="5 8">Uricase</fullName>
        <ecNumber evidence="5 8">1.7.3.3</ecNumber>
    </recommendedName>
    <alternativeName>
        <fullName evidence="5">Urate oxidase</fullName>
    </alternativeName>
</protein>
<evidence type="ECO:0000256" key="2">
    <source>
        <dbReference type="ARBA" id="ARBA00009760"/>
    </source>
</evidence>
<comment type="similarity">
    <text evidence="2 5 8">Belongs to the uricase family.</text>
</comment>
<sequence>MAIVLGPNQYGKAETHLVRIVRDSPRHEITDLNVSSALRGDWSAAHLEGDQSAILPTDTQKNTAYVWAKTHPVDPIEDYGLSLAHHFVDDVEPVVGARIEIERFGWIRATVDGSEHDHTFVRTGPEIRTAAITVGPDGEHVIQGMKDFVILKSTESAFKDFLVDEYTTLAPTEDRVMATSLVAKWRISGDSLSEGGIDWNAMYEGVKAVMVAQFATLHSLALQQTLWNMGRAALEAYPEIAELKLSAPNKHHFVVDFSRFGVENQNEVFHADDRPYGLIQADVVRDDAPPAGDAWRSYSGLV</sequence>
<dbReference type="PIRSF" id="PIRSF000241">
    <property type="entry name" value="Urate_oxidase"/>
    <property type="match status" value="1"/>
</dbReference>
<dbReference type="PANTHER" id="PTHR42874">
    <property type="entry name" value="URICASE"/>
    <property type="match status" value="1"/>
</dbReference>
<feature type="active site" description="Charge relay system" evidence="6">
    <location>
        <position position="12"/>
    </location>
</feature>
<dbReference type="RefSeq" id="WP_136427361.1">
    <property type="nucleotide sequence ID" value="NZ_SSSM01000004.1"/>
</dbReference>
<proteinExistence type="inferred from homology"/>
<feature type="binding site" evidence="7">
    <location>
        <position position="57"/>
    </location>
    <ligand>
        <name>5-hydroxyisourate</name>
        <dbReference type="ChEBI" id="CHEBI:18072"/>
    </ligand>
</feature>
<feature type="binding site" evidence="7">
    <location>
        <position position="58"/>
    </location>
    <ligand>
        <name>urate</name>
        <dbReference type="ChEBI" id="CHEBI:17775"/>
    </ligand>
</feature>
<evidence type="ECO:0000256" key="6">
    <source>
        <dbReference type="PIRSR" id="PIRSR000241-1"/>
    </source>
</evidence>
<evidence type="ECO:0000313" key="9">
    <source>
        <dbReference type="EMBL" id="THG30951.1"/>
    </source>
</evidence>
<dbReference type="InterPro" id="IPR002042">
    <property type="entry name" value="Uricase"/>
</dbReference>
<dbReference type="GO" id="GO:0004846">
    <property type="term" value="F:urate oxidase activity"/>
    <property type="evidence" value="ECO:0007669"/>
    <property type="project" value="UniProtKB-EC"/>
</dbReference>
<name>A0A4S4FL98_9MICO</name>
<dbReference type="PANTHER" id="PTHR42874:SF1">
    <property type="entry name" value="URICASE"/>
    <property type="match status" value="1"/>
</dbReference>
<dbReference type="EMBL" id="SSSM01000004">
    <property type="protein sequence ID" value="THG30951.1"/>
    <property type="molecule type" value="Genomic_DNA"/>
</dbReference>
<feature type="binding site" evidence="7">
    <location>
        <position position="223"/>
    </location>
    <ligand>
        <name>5-hydroxyisourate</name>
        <dbReference type="ChEBI" id="CHEBI:18072"/>
    </ligand>
</feature>
<feature type="binding site" evidence="7">
    <location>
        <position position="175"/>
    </location>
    <ligand>
        <name>5-hydroxyisourate</name>
        <dbReference type="ChEBI" id="CHEBI:18072"/>
    </ligand>
</feature>
<dbReference type="EC" id="1.7.3.3" evidence="5 8"/>
<comment type="catalytic activity">
    <reaction evidence="5 8">
        <text>urate + O2 + H2O = 5-hydroxyisourate + H2O2</text>
        <dbReference type="Rhea" id="RHEA:21368"/>
        <dbReference type="ChEBI" id="CHEBI:15377"/>
        <dbReference type="ChEBI" id="CHEBI:15379"/>
        <dbReference type="ChEBI" id="CHEBI:16240"/>
        <dbReference type="ChEBI" id="CHEBI:17775"/>
        <dbReference type="ChEBI" id="CHEBI:18072"/>
        <dbReference type="EC" id="1.7.3.3"/>
    </reaction>
</comment>
<feature type="active site" description="Charge relay system" evidence="6">
    <location>
        <position position="251"/>
    </location>
</feature>
<feature type="binding site" evidence="7">
    <location>
        <position position="158"/>
    </location>
    <ligand>
        <name>urate</name>
        <dbReference type="ChEBI" id="CHEBI:17775"/>
    </ligand>
</feature>
<keyword evidence="4 5" id="KW-0560">Oxidoreductase</keyword>
<dbReference type="AlphaFoldDB" id="A0A4S4FL98"/>
<feature type="binding site" evidence="7">
    <location>
        <position position="249"/>
    </location>
    <ligand>
        <name>5-hydroxyisourate</name>
        <dbReference type="ChEBI" id="CHEBI:18072"/>
    </ligand>
</feature>
<feature type="binding site" evidence="7">
    <location>
        <position position="158"/>
    </location>
    <ligand>
        <name>5-hydroxyisourate</name>
        <dbReference type="ChEBI" id="CHEBI:18072"/>
    </ligand>
</feature>
<evidence type="ECO:0000256" key="5">
    <source>
        <dbReference type="PIRNR" id="PIRNR000241"/>
    </source>
</evidence>
<keyword evidence="3 5" id="KW-0659">Purine metabolism</keyword>
<feature type="binding site" evidence="7">
    <location>
        <position position="57"/>
    </location>
    <ligand>
        <name>urate</name>
        <dbReference type="ChEBI" id="CHEBI:17775"/>
    </ligand>
</feature>
<evidence type="ECO:0000256" key="7">
    <source>
        <dbReference type="PIRSR" id="PIRSR000241-2"/>
    </source>
</evidence>
<comment type="function">
    <text evidence="5 8">Catalyzes the oxidation of uric acid to 5-hydroxyisourate, which is further processed to form (S)-allantoin.</text>
</comment>
<dbReference type="Pfam" id="PF01014">
    <property type="entry name" value="Uricase"/>
    <property type="match status" value="2"/>
</dbReference>
<dbReference type="UniPathway" id="UPA00394">
    <property type="reaction ID" value="UER00650"/>
</dbReference>
<feature type="binding site" evidence="7">
    <location>
        <position position="175"/>
    </location>
    <ligand>
        <name>urate</name>
        <dbReference type="ChEBI" id="CHEBI:17775"/>
    </ligand>
</feature>
<comment type="pathway">
    <text evidence="1 5">Purine metabolism; urate degradation; (S)-allantoin from urate: step 1/3.</text>
</comment>
<evidence type="ECO:0000256" key="1">
    <source>
        <dbReference type="ARBA" id="ARBA00004831"/>
    </source>
</evidence>
<feature type="binding site" evidence="7">
    <location>
        <position position="249"/>
    </location>
    <ligand>
        <name>O2</name>
        <dbReference type="ChEBI" id="CHEBI:15379"/>
    </ligand>
</feature>
<dbReference type="NCBIfam" id="TIGR03383">
    <property type="entry name" value="urate_oxi"/>
    <property type="match status" value="1"/>
</dbReference>